<keyword evidence="1" id="KW-1133">Transmembrane helix</keyword>
<protein>
    <submittedName>
        <fullName evidence="3">Uncharacterized protein</fullName>
    </submittedName>
</protein>
<dbReference type="Proteomes" id="UP000662637">
    <property type="component" value="Unassembled WGS sequence"/>
</dbReference>
<keyword evidence="1" id="KW-0472">Membrane</keyword>
<organism evidence="3 4">
    <name type="scientific">Marmota monax</name>
    <name type="common">Woodchuck</name>
    <dbReference type="NCBI Taxonomy" id="9995"/>
    <lineage>
        <taxon>Eukaryota</taxon>
        <taxon>Metazoa</taxon>
        <taxon>Chordata</taxon>
        <taxon>Craniata</taxon>
        <taxon>Vertebrata</taxon>
        <taxon>Euteleostomi</taxon>
        <taxon>Mammalia</taxon>
        <taxon>Eutheria</taxon>
        <taxon>Euarchontoglires</taxon>
        <taxon>Glires</taxon>
        <taxon>Rodentia</taxon>
        <taxon>Sciuromorpha</taxon>
        <taxon>Sciuridae</taxon>
        <taxon>Xerinae</taxon>
        <taxon>Marmotini</taxon>
        <taxon>Marmota</taxon>
    </lineage>
</organism>
<dbReference type="EMBL" id="WJEC01006425">
    <property type="protein sequence ID" value="KAF7473539.1"/>
    <property type="molecule type" value="Genomic_DNA"/>
</dbReference>
<name>A0A5E4BY74_MARMO</name>
<gene>
    <name evidence="2" type="ORF">GHT09_015857</name>
    <name evidence="3" type="ORF">MONAX_5E018935</name>
</gene>
<accession>A0A5E4BY74</accession>
<reference evidence="3 4" key="1">
    <citation type="submission" date="2019-04" db="EMBL/GenBank/DDBJ databases">
        <authorList>
            <person name="Alioto T."/>
            <person name="Alioto T."/>
        </authorList>
    </citation>
    <scope>NUCLEOTIDE SEQUENCE [LARGE SCALE GENOMIC DNA]</scope>
</reference>
<evidence type="ECO:0000313" key="3">
    <source>
        <dbReference type="EMBL" id="VTJ74577.1"/>
    </source>
</evidence>
<reference evidence="2" key="2">
    <citation type="submission" date="2020-08" db="EMBL/GenBank/DDBJ databases">
        <authorList>
            <person name="Shumante A."/>
            <person name="Zimin A.V."/>
            <person name="Puiu D."/>
            <person name="Salzberg S.L."/>
        </authorList>
    </citation>
    <scope>NUCLEOTIDE SEQUENCE</scope>
    <source>
        <strain evidence="2">WC2-LM</strain>
        <tissue evidence="2">Liver</tissue>
    </source>
</reference>
<keyword evidence="4" id="KW-1185">Reference proteome</keyword>
<evidence type="ECO:0000313" key="2">
    <source>
        <dbReference type="EMBL" id="KAF7473539.1"/>
    </source>
</evidence>
<sequence>MATLYTITGEQRLVIMIVTVIMIPRIWTAPPSPSSSKPFIQISPATDRACLLIKDPKVKTTEIPTTVLGTTVP</sequence>
<proteinExistence type="predicted"/>
<feature type="transmembrane region" description="Helical" evidence="1">
    <location>
        <begin position="12"/>
        <end position="29"/>
    </location>
</feature>
<dbReference type="EMBL" id="CABDUW010000753">
    <property type="protein sequence ID" value="VTJ74577.1"/>
    <property type="molecule type" value="Genomic_DNA"/>
</dbReference>
<dbReference type="AlphaFoldDB" id="A0A5E4BY74"/>
<dbReference type="Proteomes" id="UP000335636">
    <property type="component" value="Unassembled WGS sequence"/>
</dbReference>
<keyword evidence="1" id="KW-0812">Transmembrane</keyword>
<evidence type="ECO:0000313" key="4">
    <source>
        <dbReference type="Proteomes" id="UP000335636"/>
    </source>
</evidence>
<evidence type="ECO:0000256" key="1">
    <source>
        <dbReference type="SAM" id="Phobius"/>
    </source>
</evidence>